<dbReference type="GO" id="GO:0005737">
    <property type="term" value="C:cytoplasm"/>
    <property type="evidence" value="ECO:0007669"/>
    <property type="project" value="UniProtKB-SubCell"/>
</dbReference>
<evidence type="ECO:0000256" key="1">
    <source>
        <dbReference type="ARBA" id="ARBA00004123"/>
    </source>
</evidence>
<keyword evidence="9" id="KW-1185">Reference proteome</keyword>
<evidence type="ECO:0000256" key="6">
    <source>
        <dbReference type="ARBA" id="ARBA00022927"/>
    </source>
</evidence>
<sequence>YPVYMKLLLRGLEVWFNDPAVTTPVLKLAAELAMNRNQRLQFDVSSPNGILLFRELSNIICAYGEDPTLVYSIT</sequence>
<keyword evidence="6" id="KW-0653">Protein transport</keyword>
<dbReference type="Proteomes" id="UP000007151">
    <property type="component" value="Unassembled WGS sequence"/>
</dbReference>
<gene>
    <name evidence="8" type="ORF">KGM_211997B</name>
</gene>
<evidence type="ECO:0000256" key="4">
    <source>
        <dbReference type="ARBA" id="ARBA00022448"/>
    </source>
</evidence>
<dbReference type="PANTHER" id="PTHR12596:SF2">
    <property type="entry name" value="EXPORTIN-7 ISOFORM X1"/>
    <property type="match status" value="1"/>
</dbReference>
<dbReference type="InterPro" id="IPR044189">
    <property type="entry name" value="XPO4/7-like"/>
</dbReference>
<dbReference type="EMBL" id="AGBW02004236">
    <property type="protein sequence ID" value="OWR55435.1"/>
    <property type="molecule type" value="Genomic_DNA"/>
</dbReference>
<name>A0A212FNX4_DANPL</name>
<comment type="caution">
    <text evidence="8">The sequence shown here is derived from an EMBL/GenBank/DDBJ whole genome shotgun (WGS) entry which is preliminary data.</text>
</comment>
<dbReference type="GO" id="GO:0005049">
    <property type="term" value="F:nuclear export signal receptor activity"/>
    <property type="evidence" value="ECO:0007669"/>
    <property type="project" value="InterPro"/>
</dbReference>
<evidence type="ECO:0000256" key="2">
    <source>
        <dbReference type="ARBA" id="ARBA00004496"/>
    </source>
</evidence>
<dbReference type="AlphaFoldDB" id="A0A212FNX4"/>
<keyword evidence="7" id="KW-0539">Nucleus</keyword>
<keyword evidence="4" id="KW-0813">Transport</keyword>
<evidence type="ECO:0000256" key="3">
    <source>
        <dbReference type="ARBA" id="ARBA00009466"/>
    </source>
</evidence>
<comment type="similarity">
    <text evidence="3">Belongs to the exportin family.</text>
</comment>
<reference evidence="8 9" key="1">
    <citation type="journal article" date="2011" name="Cell">
        <title>The monarch butterfly genome yields insights into long-distance migration.</title>
        <authorList>
            <person name="Zhan S."/>
            <person name="Merlin C."/>
            <person name="Boore J.L."/>
            <person name="Reppert S.M."/>
        </authorList>
    </citation>
    <scope>NUCLEOTIDE SEQUENCE [LARGE SCALE GENOMIC DNA]</scope>
    <source>
        <strain evidence="8">F-2</strain>
    </source>
</reference>
<evidence type="ECO:0000313" key="9">
    <source>
        <dbReference type="Proteomes" id="UP000007151"/>
    </source>
</evidence>
<organism evidence="8 9">
    <name type="scientific">Danaus plexippus plexippus</name>
    <dbReference type="NCBI Taxonomy" id="278856"/>
    <lineage>
        <taxon>Eukaryota</taxon>
        <taxon>Metazoa</taxon>
        <taxon>Ecdysozoa</taxon>
        <taxon>Arthropoda</taxon>
        <taxon>Hexapoda</taxon>
        <taxon>Insecta</taxon>
        <taxon>Pterygota</taxon>
        <taxon>Neoptera</taxon>
        <taxon>Endopterygota</taxon>
        <taxon>Lepidoptera</taxon>
        <taxon>Glossata</taxon>
        <taxon>Ditrysia</taxon>
        <taxon>Papilionoidea</taxon>
        <taxon>Nymphalidae</taxon>
        <taxon>Danainae</taxon>
        <taxon>Danaini</taxon>
        <taxon>Danaina</taxon>
        <taxon>Danaus</taxon>
        <taxon>Danaus</taxon>
    </lineage>
</organism>
<dbReference type="InParanoid" id="A0A212FNX4"/>
<dbReference type="KEGG" id="dpl:KGM_211997B"/>
<keyword evidence="5" id="KW-0963">Cytoplasm</keyword>
<proteinExistence type="inferred from homology"/>
<comment type="subcellular location">
    <subcellularLocation>
        <location evidence="2">Cytoplasm</location>
    </subcellularLocation>
    <subcellularLocation>
        <location evidence="1">Nucleus</location>
    </subcellularLocation>
</comment>
<dbReference type="STRING" id="278856.A0A212FNX4"/>
<accession>A0A212FNX4</accession>
<evidence type="ECO:0000256" key="5">
    <source>
        <dbReference type="ARBA" id="ARBA00022490"/>
    </source>
</evidence>
<dbReference type="GO" id="GO:0005643">
    <property type="term" value="C:nuclear pore"/>
    <property type="evidence" value="ECO:0007669"/>
    <property type="project" value="TreeGrafter"/>
</dbReference>
<protein>
    <submittedName>
        <fullName evidence="8">Exportin-7 isoform 1</fullName>
    </submittedName>
</protein>
<evidence type="ECO:0000256" key="7">
    <source>
        <dbReference type="ARBA" id="ARBA00023242"/>
    </source>
</evidence>
<evidence type="ECO:0000313" key="8">
    <source>
        <dbReference type="EMBL" id="OWR55435.1"/>
    </source>
</evidence>
<dbReference type="GO" id="GO:0006611">
    <property type="term" value="P:protein export from nucleus"/>
    <property type="evidence" value="ECO:0007669"/>
    <property type="project" value="TreeGrafter"/>
</dbReference>
<dbReference type="PANTHER" id="PTHR12596">
    <property type="entry name" value="EXPORTIN 4,7-RELATED"/>
    <property type="match status" value="1"/>
</dbReference>
<feature type="non-terminal residue" evidence="8">
    <location>
        <position position="1"/>
    </location>
</feature>